<dbReference type="Pfam" id="PF08148">
    <property type="entry name" value="DSHCT"/>
    <property type="match status" value="1"/>
</dbReference>
<evidence type="ECO:0000256" key="2">
    <source>
        <dbReference type="ARBA" id="ARBA00022741"/>
    </source>
</evidence>
<dbReference type="Gene3D" id="1.10.3380.30">
    <property type="match status" value="1"/>
</dbReference>
<dbReference type="InterPro" id="IPR014001">
    <property type="entry name" value="Helicase_ATP-bd"/>
</dbReference>
<dbReference type="SMART" id="SM01142">
    <property type="entry name" value="DSHCT"/>
    <property type="match status" value="1"/>
</dbReference>
<dbReference type="AlphaFoldDB" id="A0AAV2T333"/>
<dbReference type="GO" id="GO:0003723">
    <property type="term" value="F:RNA binding"/>
    <property type="evidence" value="ECO:0007669"/>
    <property type="project" value="InterPro"/>
</dbReference>
<dbReference type="InterPro" id="IPR001650">
    <property type="entry name" value="Helicase_C-like"/>
</dbReference>
<evidence type="ECO:0000256" key="3">
    <source>
        <dbReference type="ARBA" id="ARBA00022801"/>
    </source>
</evidence>
<evidence type="ECO:0000313" key="10">
    <source>
        <dbReference type="EMBL" id="CAL5131645.1"/>
    </source>
</evidence>
<dbReference type="Proteomes" id="UP001497525">
    <property type="component" value="Unassembled WGS sequence"/>
</dbReference>
<evidence type="ECO:0000256" key="4">
    <source>
        <dbReference type="ARBA" id="ARBA00022806"/>
    </source>
</evidence>
<evidence type="ECO:0000313" key="11">
    <source>
        <dbReference type="Proteomes" id="UP001497525"/>
    </source>
</evidence>
<dbReference type="GO" id="GO:0005634">
    <property type="term" value="C:nucleus"/>
    <property type="evidence" value="ECO:0007669"/>
    <property type="project" value="UniProtKB-SubCell"/>
</dbReference>
<dbReference type="PROSITE" id="PS51192">
    <property type="entry name" value="HELICASE_ATP_BIND_1"/>
    <property type="match status" value="1"/>
</dbReference>
<evidence type="ECO:0000259" key="8">
    <source>
        <dbReference type="PROSITE" id="PS51192"/>
    </source>
</evidence>
<dbReference type="Pfam" id="PF21408">
    <property type="entry name" value="MTR4-like_stalk"/>
    <property type="match status" value="1"/>
</dbReference>
<dbReference type="GO" id="GO:0003724">
    <property type="term" value="F:RNA helicase activity"/>
    <property type="evidence" value="ECO:0007669"/>
    <property type="project" value="InterPro"/>
</dbReference>
<organism evidence="10 11">
    <name type="scientific">Calicophoron daubneyi</name>
    <name type="common">Rumen fluke</name>
    <name type="synonym">Paramphistomum daubneyi</name>
    <dbReference type="NCBI Taxonomy" id="300641"/>
    <lineage>
        <taxon>Eukaryota</taxon>
        <taxon>Metazoa</taxon>
        <taxon>Spiralia</taxon>
        <taxon>Lophotrochozoa</taxon>
        <taxon>Platyhelminthes</taxon>
        <taxon>Trematoda</taxon>
        <taxon>Digenea</taxon>
        <taxon>Plagiorchiida</taxon>
        <taxon>Pronocephalata</taxon>
        <taxon>Paramphistomoidea</taxon>
        <taxon>Paramphistomidae</taxon>
        <taxon>Calicophoron</taxon>
    </lineage>
</organism>
<feature type="domain" description="Helicase C-terminal" evidence="9">
    <location>
        <begin position="400"/>
        <end position="596"/>
    </location>
</feature>
<dbReference type="EMBL" id="CAXLJL010000101">
    <property type="protein sequence ID" value="CAL5131645.1"/>
    <property type="molecule type" value="Genomic_DNA"/>
</dbReference>
<dbReference type="CDD" id="cd18795">
    <property type="entry name" value="SF2_C_Ski2"/>
    <property type="match status" value="1"/>
</dbReference>
<feature type="transmembrane region" description="Helical" evidence="7">
    <location>
        <begin position="12"/>
        <end position="29"/>
    </location>
</feature>
<keyword evidence="4" id="KW-0347">Helicase</keyword>
<dbReference type="CDD" id="cd18024">
    <property type="entry name" value="DEXHc_Mtr4-like"/>
    <property type="match status" value="1"/>
</dbReference>
<evidence type="ECO:0000256" key="5">
    <source>
        <dbReference type="ARBA" id="ARBA00022840"/>
    </source>
</evidence>
<dbReference type="PIRSF" id="PIRSF005198">
    <property type="entry name" value="Antiviral_helicase_SKI2"/>
    <property type="match status" value="1"/>
</dbReference>
<evidence type="ECO:0000256" key="6">
    <source>
        <dbReference type="ARBA" id="ARBA00023242"/>
    </source>
</evidence>
<dbReference type="Gene3D" id="3.40.50.300">
    <property type="entry name" value="P-loop containing nucleotide triphosphate hydrolases"/>
    <property type="match status" value="2"/>
</dbReference>
<dbReference type="SUPFAM" id="SSF52540">
    <property type="entry name" value="P-loop containing nucleoside triphosphate hydrolases"/>
    <property type="match status" value="1"/>
</dbReference>
<name>A0AAV2T333_CALDB</name>
<keyword evidence="5" id="KW-0067">ATP-binding</keyword>
<dbReference type="InterPro" id="IPR025696">
    <property type="entry name" value="Beta-barrel_MTR4"/>
</dbReference>
<accession>A0AAV2T333</accession>
<evidence type="ECO:0008006" key="12">
    <source>
        <dbReference type="Google" id="ProtNLM"/>
    </source>
</evidence>
<evidence type="ECO:0000256" key="7">
    <source>
        <dbReference type="SAM" id="Phobius"/>
    </source>
</evidence>
<keyword evidence="7" id="KW-0812">Transmembrane</keyword>
<proteinExistence type="predicted"/>
<evidence type="ECO:0000259" key="9">
    <source>
        <dbReference type="PROSITE" id="PS51194"/>
    </source>
</evidence>
<dbReference type="PANTHER" id="PTHR12131:SF7">
    <property type="entry name" value="EXOSOME RNA HELICASE MTR4"/>
    <property type="match status" value="1"/>
</dbReference>
<dbReference type="GO" id="GO:0000460">
    <property type="term" value="P:maturation of 5.8S rRNA"/>
    <property type="evidence" value="ECO:0007669"/>
    <property type="project" value="TreeGrafter"/>
</dbReference>
<feature type="domain" description="Helicase ATP-binding" evidence="8">
    <location>
        <begin position="164"/>
        <end position="320"/>
    </location>
</feature>
<dbReference type="GO" id="GO:0016787">
    <property type="term" value="F:hydrolase activity"/>
    <property type="evidence" value="ECO:0007669"/>
    <property type="project" value="UniProtKB-KW"/>
</dbReference>
<dbReference type="Pfam" id="PF13234">
    <property type="entry name" value="MTR4_beta-barrel"/>
    <property type="match status" value="1"/>
</dbReference>
<dbReference type="InterPro" id="IPR016438">
    <property type="entry name" value="SKI2-like"/>
</dbReference>
<reference evidence="10" key="1">
    <citation type="submission" date="2024-06" db="EMBL/GenBank/DDBJ databases">
        <authorList>
            <person name="Liu X."/>
            <person name="Lenzi L."/>
            <person name="Haldenby T S."/>
            <person name="Uol C."/>
        </authorList>
    </citation>
    <scope>NUCLEOTIDE SEQUENCE</scope>
</reference>
<dbReference type="PROSITE" id="PS51194">
    <property type="entry name" value="HELICASE_CTER"/>
    <property type="match status" value="1"/>
</dbReference>
<keyword evidence="2" id="KW-0547">Nucleotide-binding</keyword>
<dbReference type="Pfam" id="PF00270">
    <property type="entry name" value="DEAD"/>
    <property type="match status" value="1"/>
</dbReference>
<keyword evidence="7" id="KW-0472">Membrane</keyword>
<dbReference type="InterPro" id="IPR012961">
    <property type="entry name" value="Ski2/MTR4_C"/>
</dbReference>
<keyword evidence="6" id="KW-0539">Nucleus</keyword>
<dbReference type="GO" id="GO:0005524">
    <property type="term" value="F:ATP binding"/>
    <property type="evidence" value="ECO:0007669"/>
    <property type="project" value="UniProtKB-KW"/>
</dbReference>
<dbReference type="InterPro" id="IPR011545">
    <property type="entry name" value="DEAD/DEAH_box_helicase_dom"/>
</dbReference>
<dbReference type="Gene3D" id="2.40.30.300">
    <property type="match status" value="1"/>
</dbReference>
<comment type="caution">
    <text evidence="10">The sequence shown here is derived from an EMBL/GenBank/DDBJ whole genome shotgun (WGS) entry which is preliminary data.</text>
</comment>
<dbReference type="SMART" id="SM00487">
    <property type="entry name" value="DEXDc"/>
    <property type="match status" value="1"/>
</dbReference>
<gene>
    <name evidence="10" type="ORF">CDAUBV1_LOCUS4160</name>
</gene>
<dbReference type="InterPro" id="IPR050699">
    <property type="entry name" value="RNA-DNA_Helicase"/>
</dbReference>
<dbReference type="InterPro" id="IPR027417">
    <property type="entry name" value="P-loop_NTPase"/>
</dbReference>
<sequence length="1150" mass="129186">MTMCDSTRKSQYFLNGIYLTFHLGLSLISRSSRLSSSSVPAVLSMHKTCIIWYLHPLLALKMAVWDVSLSELESSFAPKESGDLFNTRIPAVNKRCCEEEAPVIEEKRPRKKPTKFSTYTLSSGEGCLHEVVYPAGEQMKRLVPIVKPAKEYPFTLDSFQKQAVLCIENNQSVLVSAHTSAGKTVVAEYAVAKCLQKRQRVIYTTPIKALSNQKFREFTEEFKDVGLMTGDITINPEATVLIMTTEILRLMLYRGSEVTREVGWVIFDEIHYMREKERGVVWEETIILLPDSVGMVFLSATIPNARQFAEWIVFLHKQPCNVVYTDYRPVPLQHYVYPCGGDGIHLVVNQKRDFLEENFNTAMKILQKAAGNAEGDMQMRGRRGGSTRGKSYCKTLVSLVMNQNLEPLIVFSFSKVECEFYATQLSKMDFNTHTEKNAVELIFNNAIDSLSAEDKKLPQVQVLLPVLRRGVGIHHGGLLPILKEIVEILFAEGLIKVLFATETFAMGLNMPARTVLFTATRKFDGRDFRLISPGEYIQMSGRAGRRGKDDRGTVILMLDSRISASEARQLLMGQPDPLNSAFYLTNNMVLNLLRVEDINPELMLEKSFYQFQSGSQLSSVDASIKTLEAELKLIQFPDDVDLEQLGAYVKLQEALRVVERDRWSRVLRAKSVVPFLQAGRVVRIQTLDDIDYGWAVVVHINQPRRSSSKDSNTSWSRQTTIDCLMEIMPSSLTDTSPGEEPGKKFGKPIPLSMVEPTSLRLAGESDCGAEEFQSCKSEKLSPPKTVVCLVSVPISCLADLSSVCLKVKNMVECASGSTSVLSARLAEQPESVRRRMWEGIERAKQTLKGPLPLLDPIKDMQIRDDELQKLTEMMHMLKARMDLNPISKRRDCESLVDLYISRSTKLHELSVNRKRLQRQDNILLIDELRARKRLLRRLGFCSEDDVIALKGRVACEISSGDELMLTELLLDGLFSNLSAVQVAAVLSCFVVEHQPARTSTVDLQPDMASALKTVQTKARFLARAAAECRVGATRAECDKEDSQPNLPEAGALLSSRAGAMEDEKAYVDRFAGDLMEVVRAWAMGVSFARLCELTSVFEGSVIRCMRRLEELLRQMHDAAKVAGNSELENRFLQSMILIKRDIVFAASLYL</sequence>
<dbReference type="FunFam" id="3.40.50.300:FF:000141">
    <property type="entry name" value="ATP-dependent RNA helicase DOB1"/>
    <property type="match status" value="1"/>
</dbReference>
<comment type="subcellular location">
    <subcellularLocation>
        <location evidence="1">Nucleus</location>
    </subcellularLocation>
</comment>
<dbReference type="SMART" id="SM00490">
    <property type="entry name" value="HELICc"/>
    <property type="match status" value="1"/>
</dbReference>
<dbReference type="Pfam" id="PF00271">
    <property type="entry name" value="Helicase_C"/>
    <property type="match status" value="1"/>
</dbReference>
<dbReference type="FunFam" id="3.40.50.300:FF:000083">
    <property type="entry name" value="ATP-dependent RNA helicase DOB1"/>
    <property type="match status" value="1"/>
</dbReference>
<protein>
    <recommendedName>
        <fullName evidence="12">Superkiller viralicidic activity 2-like 2</fullName>
    </recommendedName>
</protein>
<evidence type="ECO:0000256" key="1">
    <source>
        <dbReference type="ARBA" id="ARBA00004123"/>
    </source>
</evidence>
<keyword evidence="3" id="KW-0378">Hydrolase</keyword>
<dbReference type="PANTHER" id="PTHR12131">
    <property type="entry name" value="ATP-DEPENDENT RNA AND DNA HELICASE"/>
    <property type="match status" value="1"/>
</dbReference>
<dbReference type="InterPro" id="IPR048392">
    <property type="entry name" value="MTR4-like_stalk"/>
</dbReference>
<dbReference type="GO" id="GO:0006401">
    <property type="term" value="P:RNA catabolic process"/>
    <property type="evidence" value="ECO:0007669"/>
    <property type="project" value="InterPro"/>
</dbReference>
<keyword evidence="7" id="KW-1133">Transmembrane helix</keyword>